<dbReference type="EMBL" id="AZFU01000017">
    <property type="protein sequence ID" value="KRM04815.1"/>
    <property type="molecule type" value="Genomic_DNA"/>
</dbReference>
<comment type="similarity">
    <text evidence="1">Belongs to the class IV-like SAM-binding methyltransferase superfamily. RNA methyltransferase TrmH family.</text>
</comment>
<dbReference type="CDD" id="cd18095">
    <property type="entry name" value="SpoU-like_rRNA-MTase"/>
    <property type="match status" value="1"/>
</dbReference>
<feature type="domain" description="RNA 2-O ribose methyltransferase substrate binding" evidence="4">
    <location>
        <begin position="31"/>
        <end position="104"/>
    </location>
</feature>
<dbReference type="GO" id="GO:0005737">
    <property type="term" value="C:cytoplasm"/>
    <property type="evidence" value="ECO:0007669"/>
    <property type="project" value="UniProtKB-ARBA"/>
</dbReference>
<dbReference type="InterPro" id="IPR051259">
    <property type="entry name" value="rRNA_Methyltransferase"/>
</dbReference>
<dbReference type="SUPFAM" id="SSF55315">
    <property type="entry name" value="L30e-like"/>
    <property type="match status" value="1"/>
</dbReference>
<dbReference type="eggNOG" id="COG0566">
    <property type="taxonomic scope" value="Bacteria"/>
</dbReference>
<sequence>MQQISSVNNATIKKLAKLKQKKYRDEENRYLIEGFHLFEEAVKAGKKYQYVLGTEEALDQVNEDYDIDLDGKNVILINKAIARHLSSTKNSQEIFMVLKIDQPKEFPFNYGKWVLLDNLADPGNVGTIIRTADAAGFDGVVLSPESADLYNPKTQRAMQGSQFHIDLIKRDLADVITDFQDSAIPVYASMLDKSAKQLQDFEKVPQLALIIGNEAHGVSEAIASLSDEKLYIPIKGKAESLNAAVAAGIMIYHFA</sequence>
<organism evidence="5 6">
    <name type="scientific">Lactobacillus kitasatonis DSM 16761 = JCM 1039</name>
    <dbReference type="NCBI Taxonomy" id="1423767"/>
    <lineage>
        <taxon>Bacteria</taxon>
        <taxon>Bacillati</taxon>
        <taxon>Bacillota</taxon>
        <taxon>Bacilli</taxon>
        <taxon>Lactobacillales</taxon>
        <taxon>Lactobacillaceae</taxon>
        <taxon>Lactobacillus</taxon>
    </lineage>
</organism>
<dbReference type="InterPro" id="IPR053888">
    <property type="entry name" value="MRM3-like_sub_bind"/>
</dbReference>
<protein>
    <submittedName>
        <fullName evidence="5">rRNA methylase</fullName>
    </submittedName>
</protein>
<dbReference type="GO" id="GO:0032259">
    <property type="term" value="P:methylation"/>
    <property type="evidence" value="ECO:0007669"/>
    <property type="project" value="UniProtKB-KW"/>
</dbReference>
<keyword evidence="3" id="KW-0808">Transferase</keyword>
<dbReference type="GO" id="GO:0008173">
    <property type="term" value="F:RNA methyltransferase activity"/>
    <property type="evidence" value="ECO:0007669"/>
    <property type="project" value="InterPro"/>
</dbReference>
<proteinExistence type="inferred from homology"/>
<dbReference type="Gene3D" id="3.40.1280.10">
    <property type="match status" value="1"/>
</dbReference>
<dbReference type="GO" id="GO:0006396">
    <property type="term" value="P:RNA processing"/>
    <property type="evidence" value="ECO:0007669"/>
    <property type="project" value="InterPro"/>
</dbReference>
<evidence type="ECO:0000256" key="2">
    <source>
        <dbReference type="ARBA" id="ARBA00022603"/>
    </source>
</evidence>
<dbReference type="Pfam" id="PF00588">
    <property type="entry name" value="SpoU_methylase"/>
    <property type="match status" value="1"/>
</dbReference>
<dbReference type="PATRIC" id="fig|1423767.3.peg.522"/>
<evidence type="ECO:0000256" key="1">
    <source>
        <dbReference type="ARBA" id="ARBA00007228"/>
    </source>
</evidence>
<dbReference type="PANTHER" id="PTHR43191:SF2">
    <property type="entry name" value="RRNA METHYLTRANSFERASE 3, MITOCHONDRIAL"/>
    <property type="match status" value="1"/>
</dbReference>
<accession>A0A0R1VHV8</accession>
<dbReference type="SMART" id="SM00967">
    <property type="entry name" value="SpoU_sub_bind"/>
    <property type="match status" value="1"/>
</dbReference>
<dbReference type="AlphaFoldDB" id="A0A0R1VHV8"/>
<dbReference type="OrthoDB" id="9785673at2"/>
<evidence type="ECO:0000313" key="6">
    <source>
        <dbReference type="Proteomes" id="UP000051307"/>
    </source>
</evidence>
<dbReference type="Gene3D" id="3.30.1330.30">
    <property type="match status" value="1"/>
</dbReference>
<keyword evidence="2 5" id="KW-0489">Methyltransferase</keyword>
<dbReference type="InterPro" id="IPR029026">
    <property type="entry name" value="tRNA_m1G_MTases_N"/>
</dbReference>
<dbReference type="Proteomes" id="UP000051307">
    <property type="component" value="Unassembled WGS sequence"/>
</dbReference>
<dbReference type="PANTHER" id="PTHR43191">
    <property type="entry name" value="RRNA METHYLTRANSFERASE 3"/>
    <property type="match status" value="1"/>
</dbReference>
<gene>
    <name evidence="5" type="ORF">FC59_GL000506</name>
</gene>
<dbReference type="InterPro" id="IPR001537">
    <property type="entry name" value="SpoU_MeTrfase"/>
</dbReference>
<reference evidence="5 6" key="1">
    <citation type="journal article" date="2015" name="Genome Announc.">
        <title>Expanding the biotechnology potential of lactobacilli through comparative genomics of 213 strains and associated genera.</title>
        <authorList>
            <person name="Sun Z."/>
            <person name="Harris H.M."/>
            <person name="McCann A."/>
            <person name="Guo C."/>
            <person name="Argimon S."/>
            <person name="Zhang W."/>
            <person name="Yang X."/>
            <person name="Jeffery I.B."/>
            <person name="Cooney J.C."/>
            <person name="Kagawa T.F."/>
            <person name="Liu W."/>
            <person name="Song Y."/>
            <person name="Salvetti E."/>
            <person name="Wrobel A."/>
            <person name="Rasinkangas P."/>
            <person name="Parkhill J."/>
            <person name="Rea M.C."/>
            <person name="O'Sullivan O."/>
            <person name="Ritari J."/>
            <person name="Douillard F.P."/>
            <person name="Paul Ross R."/>
            <person name="Yang R."/>
            <person name="Briner A.E."/>
            <person name="Felis G.E."/>
            <person name="de Vos W.M."/>
            <person name="Barrangou R."/>
            <person name="Klaenhammer T.R."/>
            <person name="Caufield P.W."/>
            <person name="Cui Y."/>
            <person name="Zhang H."/>
            <person name="O'Toole P.W."/>
        </authorList>
    </citation>
    <scope>NUCLEOTIDE SEQUENCE [LARGE SCALE GENOMIC DNA]</scope>
    <source>
        <strain evidence="5 6">DSM 16761</strain>
    </source>
</reference>
<dbReference type="InterPro" id="IPR029064">
    <property type="entry name" value="Ribosomal_eL30-like_sf"/>
</dbReference>
<name>A0A0R1VHV8_9LACO</name>
<dbReference type="GO" id="GO:0003723">
    <property type="term" value="F:RNA binding"/>
    <property type="evidence" value="ECO:0007669"/>
    <property type="project" value="InterPro"/>
</dbReference>
<dbReference type="InterPro" id="IPR013123">
    <property type="entry name" value="SpoU_subst-bd"/>
</dbReference>
<dbReference type="InterPro" id="IPR029028">
    <property type="entry name" value="Alpha/beta_knot_MTases"/>
</dbReference>
<dbReference type="RefSeq" id="WP_056938216.1">
    <property type="nucleotide sequence ID" value="NZ_AZFU01000017.1"/>
</dbReference>
<dbReference type="Pfam" id="PF22435">
    <property type="entry name" value="MRM3-like_sub_bind"/>
    <property type="match status" value="1"/>
</dbReference>
<evidence type="ECO:0000256" key="3">
    <source>
        <dbReference type="ARBA" id="ARBA00022679"/>
    </source>
</evidence>
<evidence type="ECO:0000313" key="5">
    <source>
        <dbReference type="EMBL" id="KRM04815.1"/>
    </source>
</evidence>
<comment type="caution">
    <text evidence="5">The sequence shown here is derived from an EMBL/GenBank/DDBJ whole genome shotgun (WGS) entry which is preliminary data.</text>
</comment>
<evidence type="ECO:0000259" key="4">
    <source>
        <dbReference type="SMART" id="SM00967"/>
    </source>
</evidence>
<dbReference type="SUPFAM" id="SSF75217">
    <property type="entry name" value="alpha/beta knot"/>
    <property type="match status" value="1"/>
</dbReference>